<proteinExistence type="predicted"/>
<protein>
    <submittedName>
        <fullName evidence="1">Uncharacterized protein</fullName>
    </submittedName>
</protein>
<gene>
    <name evidence="1" type="ORF">M099_0177</name>
</gene>
<name>A0A069SWM3_PHOVU</name>
<accession>A0A069SWM3</accession>
<evidence type="ECO:0000313" key="1">
    <source>
        <dbReference type="EMBL" id="KDS56626.1"/>
    </source>
</evidence>
<dbReference type="EMBL" id="JNHM01000003">
    <property type="protein sequence ID" value="KDS56626.1"/>
    <property type="molecule type" value="Genomic_DNA"/>
</dbReference>
<reference evidence="1 2" key="1">
    <citation type="submission" date="2014-04" db="EMBL/GenBank/DDBJ databases">
        <authorList>
            <person name="Sears C."/>
            <person name="Carroll K."/>
            <person name="Sack B.R."/>
            <person name="Qadri F."/>
            <person name="Myers L.L."/>
            <person name="Chung G.-T."/>
            <person name="Escheverria P."/>
            <person name="Fraser C.M."/>
            <person name="Sadzewicz L."/>
            <person name="Shefchek K.A."/>
            <person name="Tallon L."/>
            <person name="Das S.P."/>
            <person name="Daugherty S."/>
            <person name="Mongodin E.F."/>
        </authorList>
    </citation>
    <scope>NUCLEOTIDE SEQUENCE [LARGE SCALE GENOMIC DNA]</scope>
    <source>
        <strain evidence="1 2">3975 RP4</strain>
    </source>
</reference>
<organism evidence="1 2">
    <name type="scientific">Phocaeicola vulgatus str. 3975 RP4</name>
    <dbReference type="NCBI Taxonomy" id="1339352"/>
    <lineage>
        <taxon>Bacteria</taxon>
        <taxon>Pseudomonadati</taxon>
        <taxon>Bacteroidota</taxon>
        <taxon>Bacteroidia</taxon>
        <taxon>Bacteroidales</taxon>
        <taxon>Bacteroidaceae</taxon>
        <taxon>Phocaeicola</taxon>
    </lineage>
</organism>
<sequence length="48" mass="5330">MDFSSFFAKKTVGTATPAPVVMITFGRFINTQNIACMQFMIKLHFLAG</sequence>
<comment type="caution">
    <text evidence="1">The sequence shown here is derived from an EMBL/GenBank/DDBJ whole genome shotgun (WGS) entry which is preliminary data.</text>
</comment>
<dbReference type="Proteomes" id="UP000027661">
    <property type="component" value="Unassembled WGS sequence"/>
</dbReference>
<dbReference type="AlphaFoldDB" id="A0A069SWM3"/>
<evidence type="ECO:0000313" key="2">
    <source>
        <dbReference type="Proteomes" id="UP000027661"/>
    </source>
</evidence>